<keyword evidence="5" id="KW-1185">Reference proteome</keyword>
<reference evidence="3" key="2">
    <citation type="journal article" date="2023" name="BMC Genomics">
        <title>Pest status, molecular evolution, and epigenetic factors derived from the genome assembly of Frankliniella fusca, a thysanopteran phytovirus vector.</title>
        <authorList>
            <person name="Catto M.A."/>
            <person name="Labadie P.E."/>
            <person name="Jacobson A.L."/>
            <person name="Kennedy G.G."/>
            <person name="Srinivasan R."/>
            <person name="Hunt B.G."/>
        </authorList>
    </citation>
    <scope>NUCLEOTIDE SEQUENCE</scope>
    <source>
        <strain evidence="3">PL_HMW_Pooled</strain>
    </source>
</reference>
<evidence type="ECO:0000313" key="2">
    <source>
        <dbReference type="EMBL" id="KAK3907234.1"/>
    </source>
</evidence>
<dbReference type="EMBL" id="JAHWGI010000004">
    <property type="protein sequence ID" value="KAK3907229.1"/>
    <property type="molecule type" value="Genomic_DNA"/>
</dbReference>
<dbReference type="EMBL" id="JAHWGI010001090">
    <property type="protein sequence ID" value="KAK3922456.1"/>
    <property type="molecule type" value="Genomic_DNA"/>
</dbReference>
<dbReference type="AlphaFoldDB" id="A0AAE1HKR0"/>
<protein>
    <submittedName>
        <fullName evidence="3">Stress response protein NST1</fullName>
    </submittedName>
</protein>
<accession>A0AAE1HKR0</accession>
<evidence type="ECO:0000313" key="4">
    <source>
        <dbReference type="EMBL" id="KAK3922461.1"/>
    </source>
</evidence>
<evidence type="ECO:0000313" key="5">
    <source>
        <dbReference type="Proteomes" id="UP001219518"/>
    </source>
</evidence>
<evidence type="ECO:0000313" key="1">
    <source>
        <dbReference type="EMBL" id="KAK3907229.1"/>
    </source>
</evidence>
<sequence>MWFTDTFHYFCFSQWEWREDSKTEVQERKQDSKRRKKIEEERFNPILWAQFNPRQLIHVEIKNPIIRCTFLILPVTLVKVFVHDNKQHCHGDKHSSYYHIFFQGLFVIPSFGNWFSSHCIVLGGSAMDWHSIR</sequence>
<organism evidence="3 5">
    <name type="scientific">Frankliniella fusca</name>
    <dbReference type="NCBI Taxonomy" id="407009"/>
    <lineage>
        <taxon>Eukaryota</taxon>
        <taxon>Metazoa</taxon>
        <taxon>Ecdysozoa</taxon>
        <taxon>Arthropoda</taxon>
        <taxon>Hexapoda</taxon>
        <taxon>Insecta</taxon>
        <taxon>Pterygota</taxon>
        <taxon>Neoptera</taxon>
        <taxon>Paraneoptera</taxon>
        <taxon>Thysanoptera</taxon>
        <taxon>Terebrantia</taxon>
        <taxon>Thripoidea</taxon>
        <taxon>Thripidae</taxon>
        <taxon>Frankliniella</taxon>
    </lineage>
</organism>
<dbReference type="EMBL" id="JAHWGI010000004">
    <property type="protein sequence ID" value="KAK3907234.1"/>
    <property type="molecule type" value="Genomic_DNA"/>
</dbReference>
<dbReference type="Proteomes" id="UP001219518">
    <property type="component" value="Unassembled WGS sequence"/>
</dbReference>
<dbReference type="EMBL" id="JAHWGI010001090">
    <property type="protein sequence ID" value="KAK3922461.1"/>
    <property type="molecule type" value="Genomic_DNA"/>
</dbReference>
<evidence type="ECO:0000313" key="3">
    <source>
        <dbReference type="EMBL" id="KAK3922456.1"/>
    </source>
</evidence>
<proteinExistence type="predicted"/>
<name>A0AAE1HKR0_9NEOP</name>
<reference evidence="3" key="1">
    <citation type="submission" date="2021-07" db="EMBL/GenBank/DDBJ databases">
        <authorList>
            <person name="Catto M.A."/>
            <person name="Jacobson A."/>
            <person name="Kennedy G."/>
            <person name="Labadie P."/>
            <person name="Hunt B.G."/>
            <person name="Srinivasan R."/>
        </authorList>
    </citation>
    <scope>NUCLEOTIDE SEQUENCE</scope>
    <source>
        <strain evidence="3">PL_HMW_Pooled</strain>
        <tissue evidence="3">Head</tissue>
    </source>
</reference>
<comment type="caution">
    <text evidence="3">The sequence shown here is derived from an EMBL/GenBank/DDBJ whole genome shotgun (WGS) entry which is preliminary data.</text>
</comment>
<gene>
    <name evidence="3" type="ORF">KUF71_011925</name>
    <name evidence="4" type="ORF">KUF71_011930</name>
    <name evidence="1" type="ORF">KUF71_018057</name>
    <name evidence="2" type="ORF">KUF71_018062</name>
</gene>